<keyword evidence="4" id="KW-1185">Reference proteome</keyword>
<dbReference type="SUPFAM" id="SSF55144">
    <property type="entry name" value="LigT-like"/>
    <property type="match status" value="1"/>
</dbReference>
<feature type="short sequence motif" description="HXTX 1" evidence="2">
    <location>
        <begin position="40"/>
        <end position="43"/>
    </location>
</feature>
<reference evidence="3 4" key="1">
    <citation type="submission" date="2019-03" db="EMBL/GenBank/DDBJ databases">
        <title>Genomic Encyclopedia of Type Strains, Phase IV (KMG-IV): sequencing the most valuable type-strain genomes for metagenomic binning, comparative biology and taxonomic classification.</title>
        <authorList>
            <person name="Goeker M."/>
        </authorList>
    </citation>
    <scope>NUCLEOTIDE SEQUENCE [LARGE SCALE GENOMIC DNA]</scope>
    <source>
        <strain evidence="3 4">DSM 100433</strain>
    </source>
</reference>
<dbReference type="EC" id="3.1.4.58" evidence="2"/>
<comment type="function">
    <text evidence="2">Hydrolyzes RNA 2',3'-cyclic phosphodiester to an RNA 2'-phosphomonoester.</text>
</comment>
<dbReference type="Proteomes" id="UP000294682">
    <property type="component" value="Unassembled WGS sequence"/>
</dbReference>
<sequence>MRLFVAILFSDHTLDQLFAACRRLRDCAGRGSFTRRENLHLTLAFIGESGREDELCRVLEKLEGEPFPLWVEGFGTFRREGGDICWLGLRRSEALLALHRQLSEGLERAGFPVERRPFRPHLTLGRQVLLPRGFDPRRFGGELPKITERVEAVSLMKSERIDGRLTYTELYRYTLGGARP</sequence>
<dbReference type="InterPro" id="IPR009097">
    <property type="entry name" value="Cyclic_Pdiesterase"/>
</dbReference>
<dbReference type="RefSeq" id="WP_165873145.1">
    <property type="nucleotide sequence ID" value="NZ_SLUK01000005.1"/>
</dbReference>
<dbReference type="AlphaFoldDB" id="A0A9X8UJH7"/>
<proteinExistence type="inferred from homology"/>
<dbReference type="GO" id="GO:0008664">
    <property type="term" value="F:RNA 2',3'-cyclic 3'-phosphodiesterase activity"/>
    <property type="evidence" value="ECO:0007669"/>
    <property type="project" value="UniProtKB-EC"/>
</dbReference>
<feature type="active site" description="Proton acceptor" evidence="2">
    <location>
        <position position="121"/>
    </location>
</feature>
<dbReference type="Pfam" id="PF13563">
    <property type="entry name" value="2_5_RNA_ligase2"/>
    <property type="match status" value="1"/>
</dbReference>
<comment type="caution">
    <text evidence="3">The sequence shown here is derived from an EMBL/GenBank/DDBJ whole genome shotgun (WGS) entry which is preliminary data.</text>
</comment>
<dbReference type="Gene3D" id="3.90.1140.10">
    <property type="entry name" value="Cyclic phosphodiesterase"/>
    <property type="match status" value="1"/>
</dbReference>
<evidence type="ECO:0000256" key="1">
    <source>
        <dbReference type="ARBA" id="ARBA00022801"/>
    </source>
</evidence>
<protein>
    <recommendedName>
        <fullName evidence="2">RNA 2',3'-cyclic phosphodiesterase</fullName>
        <shortName evidence="2">RNA 2',3'-CPDase</shortName>
        <ecNumber evidence="2">3.1.4.58</ecNumber>
    </recommendedName>
</protein>
<evidence type="ECO:0000256" key="2">
    <source>
        <dbReference type="HAMAP-Rule" id="MF_01940"/>
    </source>
</evidence>
<evidence type="ECO:0000313" key="3">
    <source>
        <dbReference type="EMBL" id="TCL43507.1"/>
    </source>
</evidence>
<gene>
    <name evidence="3" type="ORF">EDD78_105139</name>
</gene>
<dbReference type="GO" id="GO:0004113">
    <property type="term" value="F:2',3'-cyclic-nucleotide 3'-phosphodiesterase activity"/>
    <property type="evidence" value="ECO:0007669"/>
    <property type="project" value="InterPro"/>
</dbReference>
<evidence type="ECO:0000313" key="4">
    <source>
        <dbReference type="Proteomes" id="UP000294682"/>
    </source>
</evidence>
<dbReference type="PANTHER" id="PTHR35561">
    <property type="entry name" value="RNA 2',3'-CYCLIC PHOSPHODIESTERASE"/>
    <property type="match status" value="1"/>
</dbReference>
<keyword evidence="1 2" id="KW-0378">Hydrolase</keyword>
<feature type="short sequence motif" description="HXTX 2" evidence="2">
    <location>
        <begin position="121"/>
        <end position="124"/>
    </location>
</feature>
<comment type="catalytic activity">
    <reaction evidence="2">
        <text>a 3'-end 2',3'-cyclophospho-ribonucleotide-RNA + H2O = a 3'-end 2'-phospho-ribonucleotide-RNA + H(+)</text>
        <dbReference type="Rhea" id="RHEA:11828"/>
        <dbReference type="Rhea" id="RHEA-COMP:10464"/>
        <dbReference type="Rhea" id="RHEA-COMP:17353"/>
        <dbReference type="ChEBI" id="CHEBI:15377"/>
        <dbReference type="ChEBI" id="CHEBI:15378"/>
        <dbReference type="ChEBI" id="CHEBI:83064"/>
        <dbReference type="ChEBI" id="CHEBI:173113"/>
        <dbReference type="EC" id="3.1.4.58"/>
    </reaction>
</comment>
<dbReference type="NCBIfam" id="TIGR02258">
    <property type="entry name" value="2_5_ligase"/>
    <property type="match status" value="1"/>
</dbReference>
<dbReference type="GO" id="GO:0016874">
    <property type="term" value="F:ligase activity"/>
    <property type="evidence" value="ECO:0007669"/>
    <property type="project" value="UniProtKB-KW"/>
</dbReference>
<comment type="similarity">
    <text evidence="2">Belongs to the 2H phosphoesterase superfamily. ThpR family.</text>
</comment>
<dbReference type="EMBL" id="SLUK01000005">
    <property type="protein sequence ID" value="TCL43507.1"/>
    <property type="molecule type" value="Genomic_DNA"/>
</dbReference>
<feature type="active site" description="Proton donor" evidence="2">
    <location>
        <position position="40"/>
    </location>
</feature>
<accession>A0A9X8UJH7</accession>
<dbReference type="InterPro" id="IPR004175">
    <property type="entry name" value="RNA_CPDase"/>
</dbReference>
<keyword evidence="3" id="KW-0436">Ligase</keyword>
<dbReference type="HAMAP" id="MF_01940">
    <property type="entry name" value="RNA_CPDase"/>
    <property type="match status" value="1"/>
</dbReference>
<dbReference type="PANTHER" id="PTHR35561:SF1">
    <property type="entry name" value="RNA 2',3'-CYCLIC PHOSPHODIESTERASE"/>
    <property type="match status" value="1"/>
</dbReference>
<name>A0A9X8UJH7_9FIRM</name>
<organism evidence="3 4">
    <name type="scientific">Harryflintia acetispora</name>
    <dbReference type="NCBI Taxonomy" id="1849041"/>
    <lineage>
        <taxon>Bacteria</taxon>
        <taxon>Bacillati</taxon>
        <taxon>Bacillota</taxon>
        <taxon>Clostridia</taxon>
        <taxon>Eubacteriales</taxon>
        <taxon>Oscillospiraceae</taxon>
        <taxon>Harryflintia</taxon>
    </lineage>
</organism>